<dbReference type="STRING" id="936756.ATE80_25350"/>
<keyword evidence="2" id="KW-1185">Reference proteome</keyword>
<evidence type="ECO:0000313" key="1">
    <source>
        <dbReference type="EMBL" id="KUH36132.1"/>
    </source>
</evidence>
<dbReference type="PANTHER" id="PTHR12435">
    <property type="match status" value="1"/>
</dbReference>
<gene>
    <name evidence="1" type="ORF">ATE80_25350</name>
</gene>
<proteinExistence type="predicted"/>
<dbReference type="Proteomes" id="UP000054011">
    <property type="component" value="Unassembled WGS sequence"/>
</dbReference>
<comment type="caution">
    <text evidence="1">The sequence shown here is derived from an EMBL/GenBank/DDBJ whole genome shotgun (WGS) entry which is preliminary data.</text>
</comment>
<dbReference type="Pfam" id="PF13671">
    <property type="entry name" value="AAA_33"/>
    <property type="match status" value="1"/>
</dbReference>
<sequence>MPDPALVVLIGAAGSGKSTFAATWNPSQVLELDAFRAMVSDEAGDQQATADAVAAMRTVLEARLTRKKTTVIDSTNCERAVRAGLVQAARRHGVPTVAVLMGTPVSLCVIRQTARTPGRAVPADTVRAQHTAATAAFPGLRGEGFDHVVFADQLHRLEPLLQRASDARRADLGWDGNSGLGSLLLVRRVFGDAVLPLWRWAEGSTLAGGDRIAEITLGADRLILALRTDVDGEGDYGFDLLTACPVDDECTAPAWAPAHSVTTLLDALTGHLADAPDIVCTVHGGDGQEADDLHAPYADAVA</sequence>
<accession>A0A100Y1T1</accession>
<name>A0A100Y1T1_9ACTN</name>
<dbReference type="AlphaFoldDB" id="A0A100Y1T1"/>
<organism evidence="1 2">
    <name type="scientific">Streptomyces kanasensis</name>
    <dbReference type="NCBI Taxonomy" id="936756"/>
    <lineage>
        <taxon>Bacteria</taxon>
        <taxon>Bacillati</taxon>
        <taxon>Actinomycetota</taxon>
        <taxon>Actinomycetes</taxon>
        <taxon>Kitasatosporales</taxon>
        <taxon>Streptomycetaceae</taxon>
        <taxon>Streptomyces</taxon>
    </lineage>
</organism>
<dbReference type="SUPFAM" id="SSF52540">
    <property type="entry name" value="P-loop containing nucleoside triphosphate hydrolases"/>
    <property type="match status" value="1"/>
</dbReference>
<dbReference type="Gene3D" id="3.40.50.300">
    <property type="entry name" value="P-loop containing nucleotide triphosphate hydrolases"/>
    <property type="match status" value="1"/>
</dbReference>
<evidence type="ECO:0000313" key="2">
    <source>
        <dbReference type="Proteomes" id="UP000054011"/>
    </source>
</evidence>
<dbReference type="EMBL" id="LNSV01000092">
    <property type="protein sequence ID" value="KUH36132.1"/>
    <property type="molecule type" value="Genomic_DNA"/>
</dbReference>
<reference evidence="1 2" key="1">
    <citation type="submission" date="2015-11" db="EMBL/GenBank/DDBJ databases">
        <title>Genome-wide analysis reveals the secondary metabolome in Streptomyces kanasensis ZX01.</title>
        <authorList>
            <person name="Zhang G."/>
            <person name="Han L."/>
            <person name="Feng J."/>
            <person name="Zhang X."/>
        </authorList>
    </citation>
    <scope>NUCLEOTIDE SEQUENCE [LARGE SCALE GENOMIC DNA]</scope>
    <source>
        <strain evidence="1 2">ZX01</strain>
    </source>
</reference>
<protein>
    <submittedName>
        <fullName evidence="1">ATP/GTP-binding protein</fullName>
    </submittedName>
</protein>
<dbReference type="InterPro" id="IPR027417">
    <property type="entry name" value="P-loop_NTPase"/>
</dbReference>